<feature type="compositionally biased region" description="Polar residues" evidence="1">
    <location>
        <begin position="393"/>
        <end position="412"/>
    </location>
</feature>
<feature type="region of interest" description="Disordered" evidence="1">
    <location>
        <begin position="1"/>
        <end position="39"/>
    </location>
</feature>
<feature type="compositionally biased region" description="Low complexity" evidence="1">
    <location>
        <begin position="22"/>
        <end position="32"/>
    </location>
</feature>
<reference evidence="2" key="1">
    <citation type="submission" date="2022-04" db="EMBL/GenBank/DDBJ databases">
        <title>Carnegiea gigantea Genome sequencing and assembly v2.</title>
        <authorList>
            <person name="Copetti D."/>
            <person name="Sanderson M.J."/>
            <person name="Burquez A."/>
            <person name="Wojciechowski M.F."/>
        </authorList>
    </citation>
    <scope>NUCLEOTIDE SEQUENCE</scope>
    <source>
        <strain evidence="2">SGP5-SGP5p</strain>
        <tissue evidence="2">Aerial part</tissue>
    </source>
</reference>
<evidence type="ECO:0000313" key="2">
    <source>
        <dbReference type="EMBL" id="KAJ8420767.1"/>
    </source>
</evidence>
<name>A0A9Q1JET9_9CARY</name>
<evidence type="ECO:0000256" key="1">
    <source>
        <dbReference type="SAM" id="MobiDB-lite"/>
    </source>
</evidence>
<sequence>MAADSGATSVNWWNQPAKNTISSCSKPSSSSSEPENRKKRCRICRQATLQWLASDDQTKTLSLGDEIPLVGINSFAQGSESKGSPNVVKNYDQPQRKRVSGIRRSLTNAGSVASSVNNLGPGCMLPHLAAKDVRNERGNGQKFGDISKEIDDAISRIESLIPSLQKLVNSVHTPNKRGDGDSGKVRNFPAQDESLLSKQVSQMLRKSNDPAPLSVNQSQNACYVRDDLLQQVAFLKREGNSKMDDIEFLNETMARTLAIKPLSFITHRSQVPDVKAKATMDGLILLKNPARRAKSVASQTPEFIQGLRIMPCQSYMEKPSQSLNNRRRDIVKGAALRPDGVDNVGELDRNWISSHTGGRSMLERQAPSHSKRKNIDGVSRSKASQDFHDSEETSWGSPTSSTGVSLGSRSYPSSSQTCETTSESSESDMRHGEDDRIRGYDDLSSYSSEDRDSYVSHSSQRSATRHSMRDRHFEQVKAAGRLKRFKNKLGKIFHHHHHHHHHHYNDDDEGGYVRSFWRRLGAMFHHTRKRDNREKPKADKLKKSVIKSTPNKKQHGGHFHALFEGLISHLKRSKKPKDDITILKNSLHGSIKKTVGVKLPNRGRVKLVSRTKRPSLAAPKRISRQ</sequence>
<dbReference type="OrthoDB" id="1296610at2759"/>
<protein>
    <submittedName>
        <fullName evidence="2">Uncharacterized protein</fullName>
    </submittedName>
</protein>
<organism evidence="2 3">
    <name type="scientific">Carnegiea gigantea</name>
    <dbReference type="NCBI Taxonomy" id="171969"/>
    <lineage>
        <taxon>Eukaryota</taxon>
        <taxon>Viridiplantae</taxon>
        <taxon>Streptophyta</taxon>
        <taxon>Embryophyta</taxon>
        <taxon>Tracheophyta</taxon>
        <taxon>Spermatophyta</taxon>
        <taxon>Magnoliopsida</taxon>
        <taxon>eudicotyledons</taxon>
        <taxon>Gunneridae</taxon>
        <taxon>Pentapetalae</taxon>
        <taxon>Caryophyllales</taxon>
        <taxon>Cactineae</taxon>
        <taxon>Cactaceae</taxon>
        <taxon>Cactoideae</taxon>
        <taxon>Echinocereeae</taxon>
        <taxon>Carnegiea</taxon>
    </lineage>
</organism>
<feature type="compositionally biased region" description="Low complexity" evidence="1">
    <location>
        <begin position="413"/>
        <end position="424"/>
    </location>
</feature>
<accession>A0A9Q1JET9</accession>
<feature type="compositionally biased region" description="Polar residues" evidence="1">
    <location>
        <begin position="1"/>
        <end position="21"/>
    </location>
</feature>
<keyword evidence="3" id="KW-1185">Reference proteome</keyword>
<comment type="caution">
    <text evidence="2">The sequence shown here is derived from an EMBL/GenBank/DDBJ whole genome shotgun (WGS) entry which is preliminary data.</text>
</comment>
<dbReference type="EMBL" id="JAKOGI010003171">
    <property type="protein sequence ID" value="KAJ8420767.1"/>
    <property type="molecule type" value="Genomic_DNA"/>
</dbReference>
<evidence type="ECO:0000313" key="3">
    <source>
        <dbReference type="Proteomes" id="UP001153076"/>
    </source>
</evidence>
<gene>
    <name evidence="2" type="ORF">Cgig2_001687</name>
</gene>
<proteinExistence type="predicted"/>
<feature type="region of interest" description="Disordered" evidence="1">
    <location>
        <begin position="338"/>
        <end position="470"/>
    </location>
</feature>
<feature type="compositionally biased region" description="Basic and acidic residues" evidence="1">
    <location>
        <begin position="427"/>
        <end position="441"/>
    </location>
</feature>
<dbReference type="AlphaFoldDB" id="A0A9Q1JET9"/>
<dbReference type="Proteomes" id="UP001153076">
    <property type="component" value="Unassembled WGS sequence"/>
</dbReference>